<comment type="caution">
    <text evidence="5">The sequence shown here is derived from an EMBL/GenBank/DDBJ whole genome shotgun (WGS) entry which is preliminary data.</text>
</comment>
<evidence type="ECO:0000313" key="5">
    <source>
        <dbReference type="EMBL" id="RPD38244.1"/>
    </source>
</evidence>
<accession>A0A3N4M500</accession>
<dbReference type="Proteomes" id="UP000279089">
    <property type="component" value="Unassembled WGS sequence"/>
</dbReference>
<reference evidence="6" key="1">
    <citation type="submission" date="2018-11" db="EMBL/GenBank/DDBJ databases">
        <title>Chitinophaga lutea sp.nov., isolate from arsenic contaminated soil.</title>
        <authorList>
            <person name="Zong Y."/>
        </authorList>
    </citation>
    <scope>NUCLEOTIDE SEQUENCE [LARGE SCALE GENOMIC DNA]</scope>
    <source>
        <strain evidence="6">YLT18</strain>
    </source>
</reference>
<dbReference type="GO" id="GO:0000155">
    <property type="term" value="F:phosphorelay sensor kinase activity"/>
    <property type="evidence" value="ECO:0007669"/>
    <property type="project" value="InterPro"/>
</dbReference>
<proteinExistence type="predicted"/>
<dbReference type="Gene3D" id="3.30.565.10">
    <property type="entry name" value="Histidine kinase-like ATPase, C-terminal domain"/>
    <property type="match status" value="1"/>
</dbReference>
<dbReference type="SUPFAM" id="SSF55874">
    <property type="entry name" value="ATPase domain of HSP90 chaperone/DNA topoisomerase II/histidine kinase"/>
    <property type="match status" value="1"/>
</dbReference>
<dbReference type="Pfam" id="PF02518">
    <property type="entry name" value="HATPase_c"/>
    <property type="match status" value="1"/>
</dbReference>
<dbReference type="InterPro" id="IPR036890">
    <property type="entry name" value="HATPase_C_sf"/>
</dbReference>
<sequence>MLQIVKICKKISINFRIHLMKKIFALFCFLSFAGAMSARAQVFFEDHDMSHYFLLQKTIVTVHANYFVPKQTPKRDPVFIDSASQLFAYDTYSRDLTVSIVEADHKYWSSPRLSGQFFTDQKTSSQDYYKTDRMEVRITHNGRIKDWKPVETMPSFEDPWIRSNKDGGYRISWWLFKDTLAVGDSLLIELRRKDGLKLQRIGFVRKPTDFKPFVIQIGHDTTQRSEQAYINSYIKMLRLSENGEAFYKDRPGNNGPEKRERYFPGSRLTFFFRRPSFSKDEQPFEYRITGGRFKMDWESSGPVIITGALQAGDDAVLEVRYREKPQEVYRYGFYVPEAYYQAPWFKILEITGIIFVIMLVVFIFITRRRKRELSRRKLEMKALYAQLNPHFVFNALSSIQGLVNDRQTDKANEYLTGFSTLLRNSMQSGQKETVPLELELRHLDNYIRLEKLRFNFEYGLELDPLLPLNDLEVPPFLAQPMVENAVKHGVAAKGEQGELIIRVSREGRDIVFSITDNGPGFNPTAVSDRQGIRLTRDRIALFNKTNREKQVQMNIQSNQTGTTVVILYKNWTENA</sequence>
<dbReference type="InterPro" id="IPR003594">
    <property type="entry name" value="HATPase_dom"/>
</dbReference>
<feature type="chain" id="PRO_5017966022" evidence="2">
    <location>
        <begin position="41"/>
        <end position="575"/>
    </location>
</feature>
<evidence type="ECO:0000259" key="3">
    <source>
        <dbReference type="Pfam" id="PF02518"/>
    </source>
</evidence>
<dbReference type="AlphaFoldDB" id="A0A3N4M500"/>
<gene>
    <name evidence="5" type="ORF">EG028_25440</name>
</gene>
<keyword evidence="6" id="KW-1185">Reference proteome</keyword>
<organism evidence="5 6">
    <name type="scientific">Chitinophaga barathri</name>
    <dbReference type="NCBI Taxonomy" id="1647451"/>
    <lineage>
        <taxon>Bacteria</taxon>
        <taxon>Pseudomonadati</taxon>
        <taxon>Bacteroidota</taxon>
        <taxon>Chitinophagia</taxon>
        <taxon>Chitinophagales</taxon>
        <taxon>Chitinophagaceae</taxon>
        <taxon>Chitinophaga</taxon>
    </lineage>
</organism>
<feature type="domain" description="Histidine kinase/HSP90-like ATPase" evidence="3">
    <location>
        <begin position="480"/>
        <end position="540"/>
    </location>
</feature>
<dbReference type="EMBL" id="RMBX01000016">
    <property type="protein sequence ID" value="RPD38244.1"/>
    <property type="molecule type" value="Genomic_DNA"/>
</dbReference>
<evidence type="ECO:0000256" key="1">
    <source>
        <dbReference type="SAM" id="Phobius"/>
    </source>
</evidence>
<name>A0A3N4M500_9BACT</name>
<evidence type="ECO:0000256" key="2">
    <source>
        <dbReference type="SAM" id="SignalP"/>
    </source>
</evidence>
<keyword evidence="1" id="KW-1133">Transmembrane helix</keyword>
<feature type="signal peptide" evidence="2">
    <location>
        <begin position="1"/>
        <end position="40"/>
    </location>
</feature>
<evidence type="ECO:0000259" key="4">
    <source>
        <dbReference type="Pfam" id="PF06580"/>
    </source>
</evidence>
<dbReference type="PANTHER" id="PTHR34220">
    <property type="entry name" value="SENSOR HISTIDINE KINASE YPDA"/>
    <property type="match status" value="1"/>
</dbReference>
<evidence type="ECO:0000313" key="6">
    <source>
        <dbReference type="Proteomes" id="UP000279089"/>
    </source>
</evidence>
<dbReference type="GO" id="GO:0016020">
    <property type="term" value="C:membrane"/>
    <property type="evidence" value="ECO:0007669"/>
    <property type="project" value="InterPro"/>
</dbReference>
<dbReference type="Pfam" id="PF06580">
    <property type="entry name" value="His_kinase"/>
    <property type="match status" value="1"/>
</dbReference>
<protein>
    <submittedName>
        <fullName evidence="5">Uncharacterized protein</fullName>
    </submittedName>
</protein>
<keyword evidence="1" id="KW-0812">Transmembrane</keyword>
<feature type="transmembrane region" description="Helical" evidence="1">
    <location>
        <begin position="344"/>
        <end position="366"/>
    </location>
</feature>
<keyword evidence="1" id="KW-0472">Membrane</keyword>
<feature type="domain" description="Signal transduction histidine kinase internal region" evidence="4">
    <location>
        <begin position="379"/>
        <end position="455"/>
    </location>
</feature>
<dbReference type="PANTHER" id="PTHR34220:SF7">
    <property type="entry name" value="SENSOR HISTIDINE KINASE YPDA"/>
    <property type="match status" value="1"/>
</dbReference>
<dbReference type="OrthoDB" id="9809670at2"/>
<dbReference type="InterPro" id="IPR010559">
    <property type="entry name" value="Sig_transdc_His_kin_internal"/>
</dbReference>
<keyword evidence="2" id="KW-0732">Signal</keyword>
<dbReference type="InterPro" id="IPR050640">
    <property type="entry name" value="Bact_2-comp_sensor_kinase"/>
</dbReference>